<evidence type="ECO:0008006" key="3">
    <source>
        <dbReference type="Google" id="ProtNLM"/>
    </source>
</evidence>
<reference evidence="1 2" key="1">
    <citation type="submission" date="2019-01" db="EMBL/GenBank/DDBJ databases">
        <title>Genome sequencing of strain DFW100M-13.</title>
        <authorList>
            <person name="Heo J."/>
            <person name="Kim S.-J."/>
            <person name="Kim J.-S."/>
            <person name="Hong S.-B."/>
            <person name="Kwon S.-W."/>
        </authorList>
    </citation>
    <scope>NUCLEOTIDE SEQUENCE [LARGE SCALE GENOMIC DNA]</scope>
    <source>
        <strain evidence="1 2">DFW100M-13</strain>
    </source>
</reference>
<organism evidence="1 2">
    <name type="scientific">Microbacterium protaetiae</name>
    <dbReference type="NCBI Taxonomy" id="2509458"/>
    <lineage>
        <taxon>Bacteria</taxon>
        <taxon>Bacillati</taxon>
        <taxon>Actinomycetota</taxon>
        <taxon>Actinomycetes</taxon>
        <taxon>Micrococcales</taxon>
        <taxon>Microbacteriaceae</taxon>
        <taxon>Microbacterium</taxon>
    </lineage>
</organism>
<name>A0A4P6EAB2_9MICO</name>
<dbReference type="EMBL" id="CP035494">
    <property type="protein sequence ID" value="QAY59072.1"/>
    <property type="molecule type" value="Genomic_DNA"/>
</dbReference>
<keyword evidence="2" id="KW-1185">Reference proteome</keyword>
<dbReference type="AlphaFoldDB" id="A0A4P6EAB2"/>
<dbReference type="KEGG" id="mprt:ET475_03065"/>
<evidence type="ECO:0000313" key="2">
    <source>
        <dbReference type="Proteomes" id="UP000293995"/>
    </source>
</evidence>
<protein>
    <recommendedName>
        <fullName evidence="3">Oxidoreductase</fullName>
    </recommendedName>
</protein>
<dbReference type="Proteomes" id="UP000293995">
    <property type="component" value="Chromosome"/>
</dbReference>
<accession>A0A4P6EAB2</accession>
<gene>
    <name evidence="1" type="ORF">ET475_03065</name>
</gene>
<evidence type="ECO:0000313" key="1">
    <source>
        <dbReference type="EMBL" id="QAY59072.1"/>
    </source>
</evidence>
<dbReference type="InterPro" id="IPR029475">
    <property type="entry name" value="DUF6807"/>
</dbReference>
<dbReference type="OrthoDB" id="9812981at2"/>
<sequence>MTLVLAPSDGSFGVADGDIELFHYVYRPDTPQLESPKPYLHPIRTRAGRELTLFRPWDHVWHKGLSWSLPVVDDENFWGGPTFVRGQGYVQLPNDGSQRHRSIVRCDLVDGVVTFAHDLDWITQDGRTMFDERRTLTARVLGDRAWALTFATKMTNTTDADITIGSPTTRGRENAGYGGLFWRGPRSFTEGLLVTPDGSGSGDEVRGQRHEWMGFAGRHDVIDASSLVVMVDAADNPQHPPQWFARSTEFAALNPAPFFSDEIVVPAGGTVGFRYAVGLADADAGAAAELAGVLREVLG</sequence>
<dbReference type="Pfam" id="PF14100">
    <property type="entry name" value="DUF6807"/>
    <property type="match status" value="1"/>
</dbReference>
<dbReference type="RefSeq" id="WP_129385903.1">
    <property type="nucleotide sequence ID" value="NZ_CP035494.1"/>
</dbReference>
<proteinExistence type="predicted"/>